<dbReference type="GO" id="GO:0016853">
    <property type="term" value="F:isomerase activity"/>
    <property type="evidence" value="ECO:0007669"/>
    <property type="project" value="UniProtKB-KW"/>
</dbReference>
<reference evidence="2 3" key="1">
    <citation type="journal article" date="2016" name="Nat. Commun.">
        <title>Thousands of microbial genomes shed light on interconnected biogeochemical processes in an aquifer system.</title>
        <authorList>
            <person name="Anantharaman K."/>
            <person name="Brown C.T."/>
            <person name="Hug L.A."/>
            <person name="Sharon I."/>
            <person name="Castelle C.J."/>
            <person name="Probst A.J."/>
            <person name="Thomas B.C."/>
            <person name="Singh A."/>
            <person name="Wilkins M.J."/>
            <person name="Karaoz U."/>
            <person name="Brodie E.L."/>
            <person name="Williams K.H."/>
            <person name="Hubbard S.S."/>
            <person name="Banfield J.F."/>
        </authorList>
    </citation>
    <scope>NUCLEOTIDE SEQUENCE [LARGE SCALE GENOMIC DNA]</scope>
</reference>
<dbReference type="PANTHER" id="PTHR46390:SF1">
    <property type="entry name" value="MANNOSE-1-PHOSPHATE GUANYLYLTRANSFERASE"/>
    <property type="match status" value="1"/>
</dbReference>
<dbReference type="AlphaFoldDB" id="A0A1G2SLL0"/>
<gene>
    <name evidence="2" type="ORF">A2591_02510</name>
</gene>
<dbReference type="Pfam" id="PF01050">
    <property type="entry name" value="MannoseP_isomer"/>
    <property type="match status" value="1"/>
</dbReference>
<dbReference type="InterPro" id="IPR014710">
    <property type="entry name" value="RmlC-like_jellyroll"/>
</dbReference>
<dbReference type="SUPFAM" id="SSF51182">
    <property type="entry name" value="RmlC-like cupins"/>
    <property type="match status" value="1"/>
</dbReference>
<dbReference type="InterPro" id="IPR011051">
    <property type="entry name" value="RmlC_Cupin_sf"/>
</dbReference>
<dbReference type="GO" id="GO:0004475">
    <property type="term" value="F:mannose-1-phosphate guanylyltransferase (GTP) activity"/>
    <property type="evidence" value="ECO:0007669"/>
    <property type="project" value="TreeGrafter"/>
</dbReference>
<dbReference type="EMBL" id="MHUZ01000020">
    <property type="protein sequence ID" value="OHA85682.1"/>
    <property type="molecule type" value="Genomic_DNA"/>
</dbReference>
<dbReference type="PANTHER" id="PTHR46390">
    <property type="entry name" value="MANNOSE-1-PHOSPHATE GUANYLYLTRANSFERASE"/>
    <property type="match status" value="1"/>
</dbReference>
<dbReference type="GO" id="GO:0005976">
    <property type="term" value="P:polysaccharide metabolic process"/>
    <property type="evidence" value="ECO:0007669"/>
    <property type="project" value="InterPro"/>
</dbReference>
<comment type="caution">
    <text evidence="2">The sequence shown here is derived from an EMBL/GenBank/DDBJ whole genome shotgun (WGS) entry which is preliminary data.</text>
</comment>
<evidence type="ECO:0000259" key="1">
    <source>
        <dbReference type="Pfam" id="PF01050"/>
    </source>
</evidence>
<dbReference type="GO" id="GO:0009298">
    <property type="term" value="P:GDP-mannose biosynthetic process"/>
    <property type="evidence" value="ECO:0007669"/>
    <property type="project" value="TreeGrafter"/>
</dbReference>
<evidence type="ECO:0000313" key="3">
    <source>
        <dbReference type="Proteomes" id="UP000178168"/>
    </source>
</evidence>
<evidence type="ECO:0000313" key="2">
    <source>
        <dbReference type="EMBL" id="OHA85682.1"/>
    </source>
</evidence>
<organism evidence="2 3">
    <name type="scientific">Candidatus Yonathbacteria bacterium RIFOXYD1_FULL_52_36</name>
    <dbReference type="NCBI Taxonomy" id="1802730"/>
    <lineage>
        <taxon>Bacteria</taxon>
        <taxon>Candidatus Yonathiibacteriota</taxon>
    </lineage>
</organism>
<feature type="domain" description="Mannose-6-phosphate isomerase type II C-terminal" evidence="1">
    <location>
        <begin position="9"/>
        <end position="109"/>
    </location>
</feature>
<name>A0A1G2SLL0_9BACT</name>
<dbReference type="Proteomes" id="UP000178168">
    <property type="component" value="Unassembled WGS sequence"/>
</dbReference>
<dbReference type="STRING" id="1802730.A2591_02510"/>
<proteinExistence type="predicted"/>
<keyword evidence="2" id="KW-0413">Isomerase</keyword>
<sequence>MKPPYREERPWGKFEQFTHNEQTTVKIISVNPNEELSLQYHDKRDEFWRVLDGNPILVIGDELVRAEPGDEFFVPRGINHRIMSEETPVRILEIAFGEFDEQDIVRLNDKYHRA</sequence>
<accession>A0A1G2SLL0</accession>
<dbReference type="InterPro" id="IPR051161">
    <property type="entry name" value="Mannose-6P_isomerase_type2"/>
</dbReference>
<protein>
    <submittedName>
        <fullName evidence="2">Mannose-6-phosphate isomerase</fullName>
    </submittedName>
</protein>
<dbReference type="CDD" id="cd02213">
    <property type="entry name" value="cupin_PMI_typeII_C"/>
    <property type="match status" value="1"/>
</dbReference>
<dbReference type="Gene3D" id="2.60.120.10">
    <property type="entry name" value="Jelly Rolls"/>
    <property type="match status" value="1"/>
</dbReference>
<dbReference type="InterPro" id="IPR001538">
    <property type="entry name" value="Man6P_isomerase-2_C"/>
</dbReference>